<dbReference type="PANTHER" id="PTHR40661:SF3">
    <property type="entry name" value="FELS-1 PROPHAGE TRANSCRIPTIONAL REGULATOR"/>
    <property type="match status" value="1"/>
</dbReference>
<gene>
    <name evidence="5" type="ORF">ACFO3Q_09245</name>
</gene>
<dbReference type="InterPro" id="IPR010982">
    <property type="entry name" value="Lambda_DNA-bd_dom_sf"/>
</dbReference>
<accession>A0ABV9NLJ8</accession>
<dbReference type="Proteomes" id="UP001595892">
    <property type="component" value="Unassembled WGS sequence"/>
</dbReference>
<evidence type="ECO:0000313" key="6">
    <source>
        <dbReference type="Proteomes" id="UP001595892"/>
    </source>
</evidence>
<reference evidence="6" key="1">
    <citation type="journal article" date="2019" name="Int. J. Syst. Evol. Microbiol.">
        <title>The Global Catalogue of Microorganisms (GCM) 10K type strain sequencing project: providing services to taxonomists for standard genome sequencing and annotation.</title>
        <authorList>
            <consortium name="The Broad Institute Genomics Platform"/>
            <consortium name="The Broad Institute Genome Sequencing Center for Infectious Disease"/>
            <person name="Wu L."/>
            <person name="Ma J."/>
        </authorList>
    </citation>
    <scope>NUCLEOTIDE SEQUENCE [LARGE SCALE GENOMIC DNA]</scope>
    <source>
        <strain evidence="6">CGMCC 1.13574</strain>
    </source>
</reference>
<dbReference type="Gene3D" id="1.10.260.40">
    <property type="entry name" value="lambda repressor-like DNA-binding domains"/>
    <property type="match status" value="1"/>
</dbReference>
<dbReference type="Pfam" id="PF01381">
    <property type="entry name" value="HTH_3"/>
    <property type="match status" value="1"/>
</dbReference>
<dbReference type="CDD" id="cd00093">
    <property type="entry name" value="HTH_XRE"/>
    <property type="match status" value="1"/>
</dbReference>
<keyword evidence="1" id="KW-0805">Transcription regulation</keyword>
<dbReference type="InterPro" id="IPR001387">
    <property type="entry name" value="Cro/C1-type_HTH"/>
</dbReference>
<dbReference type="PROSITE" id="PS50943">
    <property type="entry name" value="HTH_CROC1"/>
    <property type="match status" value="1"/>
</dbReference>
<evidence type="ECO:0000313" key="5">
    <source>
        <dbReference type="EMBL" id="MFC4728355.1"/>
    </source>
</evidence>
<dbReference type="EMBL" id="JBHSGG010000025">
    <property type="protein sequence ID" value="MFC4728355.1"/>
    <property type="molecule type" value="Genomic_DNA"/>
</dbReference>
<comment type="caution">
    <text evidence="5">The sequence shown here is derived from an EMBL/GenBank/DDBJ whole genome shotgun (WGS) entry which is preliminary data.</text>
</comment>
<keyword evidence="6" id="KW-1185">Reference proteome</keyword>
<sequence length="120" mass="13625">MHTLSNRIRQARGLLPMTQAELARQVGVQRSAVAQWEQHNGTAPSIRHMLQIAQVTGTCLEWLATGRGPVRIDQSETTAAVVLDDYAQDHLESRLLEAFRKIPRRQREPLVGMIEMMARR</sequence>
<dbReference type="RefSeq" id="WP_377004385.1">
    <property type="nucleotide sequence ID" value="NZ_JBHSGG010000025.1"/>
</dbReference>
<dbReference type="SUPFAM" id="SSF47413">
    <property type="entry name" value="lambda repressor-like DNA-binding domains"/>
    <property type="match status" value="1"/>
</dbReference>
<keyword evidence="2" id="KW-0238">DNA-binding</keyword>
<dbReference type="SMART" id="SM00530">
    <property type="entry name" value="HTH_XRE"/>
    <property type="match status" value="1"/>
</dbReference>
<name>A0ABV9NLJ8_9GAMM</name>
<organism evidence="5 6">
    <name type="scientific">Coralloluteibacterium thermophilum</name>
    <dbReference type="NCBI Taxonomy" id="2707049"/>
    <lineage>
        <taxon>Bacteria</taxon>
        <taxon>Pseudomonadati</taxon>
        <taxon>Pseudomonadota</taxon>
        <taxon>Gammaproteobacteria</taxon>
        <taxon>Lysobacterales</taxon>
        <taxon>Lysobacteraceae</taxon>
        <taxon>Coralloluteibacterium</taxon>
    </lineage>
</organism>
<evidence type="ECO:0000256" key="3">
    <source>
        <dbReference type="ARBA" id="ARBA00023163"/>
    </source>
</evidence>
<protein>
    <submittedName>
        <fullName evidence="5">Helix-turn-helix transcriptional regulator</fullName>
    </submittedName>
</protein>
<evidence type="ECO:0000259" key="4">
    <source>
        <dbReference type="PROSITE" id="PS50943"/>
    </source>
</evidence>
<keyword evidence="3" id="KW-0804">Transcription</keyword>
<proteinExistence type="predicted"/>
<dbReference type="PANTHER" id="PTHR40661">
    <property type="match status" value="1"/>
</dbReference>
<evidence type="ECO:0000256" key="1">
    <source>
        <dbReference type="ARBA" id="ARBA00023015"/>
    </source>
</evidence>
<feature type="domain" description="HTH cro/C1-type" evidence="4">
    <location>
        <begin position="8"/>
        <end position="63"/>
    </location>
</feature>
<evidence type="ECO:0000256" key="2">
    <source>
        <dbReference type="ARBA" id="ARBA00023125"/>
    </source>
</evidence>